<dbReference type="InterPro" id="IPR053377">
    <property type="entry name" value="Iron_uptake_EfeM/EfeO"/>
</dbReference>
<dbReference type="EMBL" id="JACGWV010000001">
    <property type="protein sequence ID" value="MBA8807833.1"/>
    <property type="molecule type" value="Genomic_DNA"/>
</dbReference>
<keyword evidence="3 4" id="KW-0732">Signal</keyword>
<dbReference type="CDD" id="cd14656">
    <property type="entry name" value="Imelysin-like_EfeO"/>
    <property type="match status" value="1"/>
</dbReference>
<evidence type="ECO:0000313" key="6">
    <source>
        <dbReference type="EMBL" id="MBA8807833.1"/>
    </source>
</evidence>
<comment type="subcellular location">
    <subcellularLocation>
        <location evidence="1">Cell envelope</location>
    </subcellularLocation>
</comment>
<comment type="similarity">
    <text evidence="2">Belongs to the EfeM/EfeO family.</text>
</comment>
<accession>A0A7W3J7T6</accession>
<dbReference type="AlphaFoldDB" id="A0A7W3J7T6"/>
<name>A0A7W3J7T6_9MICO</name>
<proteinExistence type="inferred from homology"/>
<dbReference type="PANTHER" id="PTHR39192">
    <property type="entry name" value="IRON UPTAKE SYSTEM COMPONENT EFEO"/>
    <property type="match status" value="1"/>
</dbReference>
<dbReference type="InterPro" id="IPR034981">
    <property type="entry name" value="Imelysin-like_EfeO/Algp7"/>
</dbReference>
<comment type="caution">
    <text evidence="6">The sequence shown here is derived from an EMBL/GenBank/DDBJ whole genome shotgun (WGS) entry which is preliminary data.</text>
</comment>
<evidence type="ECO:0000256" key="3">
    <source>
        <dbReference type="ARBA" id="ARBA00022729"/>
    </source>
</evidence>
<evidence type="ECO:0000256" key="1">
    <source>
        <dbReference type="ARBA" id="ARBA00004196"/>
    </source>
</evidence>
<dbReference type="InterPro" id="IPR038352">
    <property type="entry name" value="Imelysin_sf"/>
</dbReference>
<dbReference type="RefSeq" id="WP_182615445.1">
    <property type="nucleotide sequence ID" value="NZ_BAAATF010000006.1"/>
</dbReference>
<dbReference type="PROSITE" id="PS51257">
    <property type="entry name" value="PROKAR_LIPOPROTEIN"/>
    <property type="match status" value="1"/>
</dbReference>
<gene>
    <name evidence="6" type="ORF">FHX71_001775</name>
</gene>
<reference evidence="6 7" key="1">
    <citation type="submission" date="2020-07" db="EMBL/GenBank/DDBJ databases">
        <title>Sequencing the genomes of 1000 actinobacteria strains.</title>
        <authorList>
            <person name="Klenk H.-P."/>
        </authorList>
    </citation>
    <scope>NUCLEOTIDE SEQUENCE [LARGE SCALE GENOMIC DNA]</scope>
    <source>
        <strain evidence="6 7">DSM 44121</strain>
    </source>
</reference>
<sequence>MTRNRASRTATRTAALALGAVVAAPLLAGCVPNDPASSEAGGDGPVTLSVSSTADACDVSAAEAPSGNVVFSVKNDGDEVTEFYLLAEDGLRIVSEVENIGPGLTRDLVVVAKPGSYVTACKPGMVGDGIRADFTVTDSGADTAPTGELADQVDAAAVNYVAYVKDQTEQLLTGTEDFVAAYTDGDDDTARDLYAPVRLHWERIEPVAESFGDLDPSMDLREADLEAGQEWTGWHLLEKDLWAPEPADNGGEKYTPLTTAERADYAERLLSDTQELYDRTHAAEFADTIDAAAIGNGAKGLLDEVATGKVTGEEEIWSHTDLWDFQANVDGAKVGYDGLRDVVLAKDEALAGDLDERFETLQGLLDQYQEGDGFVAYTELTPDQVKELAAAVDALSEPLSQLTAAVVL</sequence>
<dbReference type="GO" id="GO:0030313">
    <property type="term" value="C:cell envelope"/>
    <property type="evidence" value="ECO:0007669"/>
    <property type="project" value="UniProtKB-SubCell"/>
</dbReference>
<dbReference type="PANTHER" id="PTHR39192:SF1">
    <property type="entry name" value="IRON UPTAKE SYSTEM COMPONENT EFEO"/>
    <property type="match status" value="1"/>
</dbReference>
<dbReference type="InterPro" id="IPR050894">
    <property type="entry name" value="EfeM/EfeO_iron_uptake"/>
</dbReference>
<protein>
    <submittedName>
        <fullName evidence="6">Iron uptake system component EfeO</fullName>
    </submittedName>
</protein>
<dbReference type="NCBIfam" id="NF041757">
    <property type="entry name" value="EfeO"/>
    <property type="match status" value="1"/>
</dbReference>
<dbReference type="Gene3D" id="1.20.1420.20">
    <property type="entry name" value="M75 peptidase, HXXE motif"/>
    <property type="match status" value="1"/>
</dbReference>
<evidence type="ECO:0000259" key="5">
    <source>
        <dbReference type="Pfam" id="PF09375"/>
    </source>
</evidence>
<feature type="signal peptide" evidence="4">
    <location>
        <begin position="1"/>
        <end position="28"/>
    </location>
</feature>
<dbReference type="Pfam" id="PF09375">
    <property type="entry name" value="Peptidase_M75"/>
    <property type="match status" value="1"/>
</dbReference>
<organism evidence="6 7">
    <name type="scientific">Promicromonospora sukumoe</name>
    <dbReference type="NCBI Taxonomy" id="88382"/>
    <lineage>
        <taxon>Bacteria</taxon>
        <taxon>Bacillati</taxon>
        <taxon>Actinomycetota</taxon>
        <taxon>Actinomycetes</taxon>
        <taxon>Micrococcales</taxon>
        <taxon>Promicromonosporaceae</taxon>
        <taxon>Promicromonospora</taxon>
    </lineage>
</organism>
<dbReference type="InterPro" id="IPR018976">
    <property type="entry name" value="Imelysin-like"/>
</dbReference>
<keyword evidence="7" id="KW-1185">Reference proteome</keyword>
<evidence type="ECO:0000313" key="7">
    <source>
        <dbReference type="Proteomes" id="UP000540568"/>
    </source>
</evidence>
<dbReference type="Proteomes" id="UP000540568">
    <property type="component" value="Unassembled WGS sequence"/>
</dbReference>
<evidence type="ECO:0000256" key="2">
    <source>
        <dbReference type="ARBA" id="ARBA00005989"/>
    </source>
</evidence>
<feature type="chain" id="PRO_5038853458" evidence="4">
    <location>
        <begin position="29"/>
        <end position="408"/>
    </location>
</feature>
<feature type="domain" description="Imelysin-like" evidence="5">
    <location>
        <begin position="159"/>
        <end position="402"/>
    </location>
</feature>
<evidence type="ECO:0000256" key="4">
    <source>
        <dbReference type="SAM" id="SignalP"/>
    </source>
</evidence>